<dbReference type="EMBL" id="JAYMYQ010000004">
    <property type="protein sequence ID" value="KAK7336050.1"/>
    <property type="molecule type" value="Genomic_DNA"/>
</dbReference>
<sequence>MENVLLALQCYFKISNSDATEIKAVATDSFLKKSKRENDVQNVRVILHHTRLPPLYHTISVPPIATSQVANHSCEARSRHALTSGISVNNPTKQWHFTNPKYPLLKPQLQQGSVVSSSPSSHFHSPRN</sequence>
<evidence type="ECO:0000313" key="1">
    <source>
        <dbReference type="EMBL" id="KAK7336050.1"/>
    </source>
</evidence>
<organism evidence="1 2">
    <name type="scientific">Canavalia gladiata</name>
    <name type="common">Sword bean</name>
    <name type="synonym">Dolichos gladiatus</name>
    <dbReference type="NCBI Taxonomy" id="3824"/>
    <lineage>
        <taxon>Eukaryota</taxon>
        <taxon>Viridiplantae</taxon>
        <taxon>Streptophyta</taxon>
        <taxon>Embryophyta</taxon>
        <taxon>Tracheophyta</taxon>
        <taxon>Spermatophyta</taxon>
        <taxon>Magnoliopsida</taxon>
        <taxon>eudicotyledons</taxon>
        <taxon>Gunneridae</taxon>
        <taxon>Pentapetalae</taxon>
        <taxon>rosids</taxon>
        <taxon>fabids</taxon>
        <taxon>Fabales</taxon>
        <taxon>Fabaceae</taxon>
        <taxon>Papilionoideae</taxon>
        <taxon>50 kb inversion clade</taxon>
        <taxon>NPAAA clade</taxon>
        <taxon>indigoferoid/millettioid clade</taxon>
        <taxon>Phaseoleae</taxon>
        <taxon>Canavalia</taxon>
    </lineage>
</organism>
<proteinExistence type="predicted"/>
<evidence type="ECO:0000313" key="2">
    <source>
        <dbReference type="Proteomes" id="UP001367508"/>
    </source>
</evidence>
<keyword evidence="2" id="KW-1185">Reference proteome</keyword>
<gene>
    <name evidence="1" type="ORF">VNO77_16578</name>
</gene>
<accession>A0AAN9QFR0</accession>
<protein>
    <submittedName>
        <fullName evidence="1">Uncharacterized protein</fullName>
    </submittedName>
</protein>
<comment type="caution">
    <text evidence="1">The sequence shown here is derived from an EMBL/GenBank/DDBJ whole genome shotgun (WGS) entry which is preliminary data.</text>
</comment>
<name>A0AAN9QFR0_CANGL</name>
<reference evidence="1 2" key="1">
    <citation type="submission" date="2024-01" db="EMBL/GenBank/DDBJ databases">
        <title>The genomes of 5 underutilized Papilionoideae crops provide insights into root nodulation and disease resistanc.</title>
        <authorList>
            <person name="Jiang F."/>
        </authorList>
    </citation>
    <scope>NUCLEOTIDE SEQUENCE [LARGE SCALE GENOMIC DNA]</scope>
    <source>
        <strain evidence="1">LVBAO_FW01</strain>
        <tissue evidence="1">Leaves</tissue>
    </source>
</reference>
<dbReference type="Proteomes" id="UP001367508">
    <property type="component" value="Unassembled WGS sequence"/>
</dbReference>
<dbReference type="AlphaFoldDB" id="A0AAN9QFR0"/>